<keyword evidence="2" id="KW-1185">Reference proteome</keyword>
<evidence type="ECO:0000313" key="1">
    <source>
        <dbReference type="EMBL" id="KAG9247655.1"/>
    </source>
</evidence>
<protein>
    <submittedName>
        <fullName evidence="1">Uncharacterized protein</fullName>
    </submittedName>
</protein>
<sequence length="167" mass="19250">MQLQYLLQKGYKWIFPGANSLFIDRGDGMLNNYDFGSLTMSHAFYPVCGTGVLGRRHGVSKDMDVDIFALEVMKYDGKGIYRQLPLRRVHTRSRMAQRLFCQRARLVRPRLQHLHVQRKYPPPSQASIISPETLSQYSFGRRFQTHDFCSTCGVAVHLIKLDIGEAR</sequence>
<reference evidence="1" key="1">
    <citation type="journal article" date="2021" name="IMA Fungus">
        <title>Genomic characterization of three marine fungi, including Emericellopsis atlantica sp. nov. with signatures of a generalist lifestyle and marine biomass degradation.</title>
        <authorList>
            <person name="Hagestad O.C."/>
            <person name="Hou L."/>
            <person name="Andersen J.H."/>
            <person name="Hansen E.H."/>
            <person name="Altermark B."/>
            <person name="Li C."/>
            <person name="Kuhnert E."/>
            <person name="Cox R.J."/>
            <person name="Crous P.W."/>
            <person name="Spatafora J.W."/>
            <person name="Lail K."/>
            <person name="Amirebrahimi M."/>
            <person name="Lipzen A."/>
            <person name="Pangilinan J."/>
            <person name="Andreopoulos W."/>
            <person name="Hayes R.D."/>
            <person name="Ng V."/>
            <person name="Grigoriev I.V."/>
            <person name="Jackson S.A."/>
            <person name="Sutton T.D.S."/>
            <person name="Dobson A.D.W."/>
            <person name="Rama T."/>
        </authorList>
    </citation>
    <scope>NUCLEOTIDE SEQUENCE</scope>
    <source>
        <strain evidence="1">TRa3180A</strain>
    </source>
</reference>
<name>A0A9P7Z9X3_9HELO</name>
<dbReference type="OrthoDB" id="2993351at2759"/>
<dbReference type="EMBL" id="MU253766">
    <property type="protein sequence ID" value="KAG9247655.1"/>
    <property type="molecule type" value="Genomic_DNA"/>
</dbReference>
<evidence type="ECO:0000313" key="2">
    <source>
        <dbReference type="Proteomes" id="UP000887226"/>
    </source>
</evidence>
<gene>
    <name evidence="1" type="ORF">BJ878DRAFT_152755</name>
</gene>
<proteinExistence type="predicted"/>
<comment type="caution">
    <text evidence="1">The sequence shown here is derived from an EMBL/GenBank/DDBJ whole genome shotgun (WGS) entry which is preliminary data.</text>
</comment>
<dbReference type="Proteomes" id="UP000887226">
    <property type="component" value="Unassembled WGS sequence"/>
</dbReference>
<accession>A0A9P7Z9X3</accession>
<organism evidence="1 2">
    <name type="scientific">Calycina marina</name>
    <dbReference type="NCBI Taxonomy" id="1763456"/>
    <lineage>
        <taxon>Eukaryota</taxon>
        <taxon>Fungi</taxon>
        <taxon>Dikarya</taxon>
        <taxon>Ascomycota</taxon>
        <taxon>Pezizomycotina</taxon>
        <taxon>Leotiomycetes</taxon>
        <taxon>Helotiales</taxon>
        <taxon>Pezizellaceae</taxon>
        <taxon>Calycina</taxon>
    </lineage>
</organism>
<dbReference type="AlphaFoldDB" id="A0A9P7Z9X3"/>